<dbReference type="RefSeq" id="WP_015160027.1">
    <property type="nucleotide sequence ID" value="NC_019697.1"/>
</dbReference>
<organism evidence="1 2">
    <name type="scientific">Chamaesiphon minutus (strain ATCC 27169 / PCC 6605)</name>
    <dbReference type="NCBI Taxonomy" id="1173020"/>
    <lineage>
        <taxon>Bacteria</taxon>
        <taxon>Bacillati</taxon>
        <taxon>Cyanobacteriota</taxon>
        <taxon>Cyanophyceae</taxon>
        <taxon>Gomontiellales</taxon>
        <taxon>Chamaesiphonaceae</taxon>
        <taxon>Chamaesiphon</taxon>
    </lineage>
</organism>
<keyword evidence="2" id="KW-1185">Reference proteome</keyword>
<gene>
    <name evidence="1" type="ORF">Cha6605_2846</name>
</gene>
<reference evidence="1 2" key="1">
    <citation type="submission" date="2012-05" db="EMBL/GenBank/DDBJ databases">
        <title>Finished chromosome of genome of Chamaesiphon sp. PCC 6605.</title>
        <authorList>
            <consortium name="US DOE Joint Genome Institute"/>
            <person name="Gugger M."/>
            <person name="Coursin T."/>
            <person name="Rippka R."/>
            <person name="Tandeau De Marsac N."/>
            <person name="Huntemann M."/>
            <person name="Wei C.-L."/>
            <person name="Han J."/>
            <person name="Detter J.C."/>
            <person name="Han C."/>
            <person name="Tapia R."/>
            <person name="Chen A."/>
            <person name="Kyrpides N."/>
            <person name="Mavromatis K."/>
            <person name="Markowitz V."/>
            <person name="Szeto E."/>
            <person name="Ivanova N."/>
            <person name="Pagani I."/>
            <person name="Pati A."/>
            <person name="Goodwin L."/>
            <person name="Nordberg H.P."/>
            <person name="Cantor M.N."/>
            <person name="Hua S.X."/>
            <person name="Woyke T."/>
            <person name="Kerfeld C.A."/>
        </authorList>
    </citation>
    <scope>NUCLEOTIDE SEQUENCE [LARGE SCALE GENOMIC DNA]</scope>
    <source>
        <strain evidence="2">ATCC 27169 / PCC 6605</strain>
    </source>
</reference>
<proteinExistence type="predicted"/>
<dbReference type="Proteomes" id="UP000010366">
    <property type="component" value="Chromosome"/>
</dbReference>
<dbReference type="KEGG" id="cmp:Cha6605_2846"/>
<evidence type="ECO:0000313" key="1">
    <source>
        <dbReference type="EMBL" id="AFY93882.1"/>
    </source>
</evidence>
<sequence length="152" mass="17480">MRFPGTESIDKQFAHGDYADYWGMIFHARSADGKWIDALHISDIYIDPICCGIMKRYLRENDGTGEMASTLTINSYCGIDLDENIPSTTENIKLFLEELSLLTITDLYLEAYGDTDEQKLSCVEDFKRCINVITEYLNNRLTRGLQIWVEDD</sequence>
<dbReference type="AlphaFoldDB" id="K9UFK3"/>
<dbReference type="OrthoDB" id="9757976at2"/>
<dbReference type="EMBL" id="CP003600">
    <property type="protein sequence ID" value="AFY93882.1"/>
    <property type="molecule type" value="Genomic_DNA"/>
</dbReference>
<dbReference type="HOGENOM" id="CLU_1719064_0_0_3"/>
<evidence type="ECO:0000313" key="2">
    <source>
        <dbReference type="Proteomes" id="UP000010366"/>
    </source>
</evidence>
<accession>K9UFK3</accession>
<name>K9UFK3_CHAP6</name>
<protein>
    <submittedName>
        <fullName evidence="1">Uncharacterized protein</fullName>
    </submittedName>
</protein>